<evidence type="ECO:0000313" key="3">
    <source>
        <dbReference type="Proteomes" id="UP000238083"/>
    </source>
</evidence>
<protein>
    <submittedName>
        <fullName evidence="2">Helix-turn-helix protein</fullName>
    </submittedName>
</protein>
<feature type="domain" description="HTH cro/C1-type" evidence="1">
    <location>
        <begin position="48"/>
        <end position="95"/>
    </location>
</feature>
<dbReference type="Pfam" id="PF17765">
    <property type="entry name" value="MLTR_LBD"/>
    <property type="match status" value="1"/>
</dbReference>
<dbReference type="Gene3D" id="1.10.260.40">
    <property type="entry name" value="lambda repressor-like DNA-binding domains"/>
    <property type="match status" value="1"/>
</dbReference>
<evidence type="ECO:0000259" key="1">
    <source>
        <dbReference type="PROSITE" id="PS50943"/>
    </source>
</evidence>
<dbReference type="EMBL" id="PVZF01000003">
    <property type="protein sequence ID" value="PRY16767.1"/>
    <property type="molecule type" value="Genomic_DNA"/>
</dbReference>
<dbReference type="Pfam" id="PF13560">
    <property type="entry name" value="HTH_31"/>
    <property type="match status" value="1"/>
</dbReference>
<dbReference type="PROSITE" id="PS50943">
    <property type="entry name" value="HTH_CROC1"/>
    <property type="match status" value="1"/>
</dbReference>
<sequence>MPDPRPVTPPSAPLGHAGELGAFLRAVRARLTPAQVGLVSHGARRVPGLRREELAQLAGVSPTYYARLEQGLSAHASDQVQEALADALRLDEDEDEHLRHLARPTTRGRRTPPRVEHVRAGTRQLAHAVSGAGVLVLDVRNDVLAWNRLGHALLAGHLDLAAPDRVADRPNLVSMLFCDPHTKELHREWPAEARRAVASLRWVAGQFPDDRALAELVGHLSIASPEFARAWSSHRVHNCTTGTKRLHHPTVGDVDLQYTVLTVADGSGHRLLTLSAAPGSGHQAALTLLEGSLGR</sequence>
<dbReference type="OrthoDB" id="3518652at2"/>
<evidence type="ECO:0000313" key="2">
    <source>
        <dbReference type="EMBL" id="PRY16767.1"/>
    </source>
</evidence>
<dbReference type="SUPFAM" id="SSF47413">
    <property type="entry name" value="lambda repressor-like DNA-binding domains"/>
    <property type="match status" value="1"/>
</dbReference>
<dbReference type="InterPro" id="IPR041413">
    <property type="entry name" value="MLTR_LBD"/>
</dbReference>
<dbReference type="PANTHER" id="PTHR35010:SF2">
    <property type="entry name" value="BLL4672 PROTEIN"/>
    <property type="match status" value="1"/>
</dbReference>
<gene>
    <name evidence="2" type="ORF">CLV37_103198</name>
</gene>
<proteinExistence type="predicted"/>
<dbReference type="PANTHER" id="PTHR35010">
    <property type="entry name" value="BLL4672 PROTEIN-RELATED"/>
    <property type="match status" value="1"/>
</dbReference>
<accession>A0A2T0R6I3</accession>
<reference evidence="2 3" key="1">
    <citation type="submission" date="2018-03" db="EMBL/GenBank/DDBJ databases">
        <title>Genomic Encyclopedia of Archaeal and Bacterial Type Strains, Phase II (KMG-II): from individual species to whole genera.</title>
        <authorList>
            <person name="Goeker M."/>
        </authorList>
    </citation>
    <scope>NUCLEOTIDE SEQUENCE [LARGE SCALE GENOMIC DNA]</scope>
    <source>
        <strain evidence="2 3">DSM 19711</strain>
    </source>
</reference>
<dbReference type="InterPro" id="IPR010982">
    <property type="entry name" value="Lambda_DNA-bd_dom_sf"/>
</dbReference>
<organism evidence="2 3">
    <name type="scientific">Kineococcus rhizosphaerae</name>
    <dbReference type="NCBI Taxonomy" id="559628"/>
    <lineage>
        <taxon>Bacteria</taxon>
        <taxon>Bacillati</taxon>
        <taxon>Actinomycetota</taxon>
        <taxon>Actinomycetes</taxon>
        <taxon>Kineosporiales</taxon>
        <taxon>Kineosporiaceae</taxon>
        <taxon>Kineococcus</taxon>
    </lineage>
</organism>
<dbReference type="AlphaFoldDB" id="A0A2T0R6I3"/>
<keyword evidence="3" id="KW-1185">Reference proteome</keyword>
<dbReference type="InterPro" id="IPR001387">
    <property type="entry name" value="Cro/C1-type_HTH"/>
</dbReference>
<dbReference type="Proteomes" id="UP000238083">
    <property type="component" value="Unassembled WGS sequence"/>
</dbReference>
<dbReference type="SMART" id="SM00530">
    <property type="entry name" value="HTH_XRE"/>
    <property type="match status" value="1"/>
</dbReference>
<dbReference type="Gene3D" id="3.30.450.180">
    <property type="match status" value="1"/>
</dbReference>
<comment type="caution">
    <text evidence="2">The sequence shown here is derived from an EMBL/GenBank/DDBJ whole genome shotgun (WGS) entry which is preliminary data.</text>
</comment>
<dbReference type="RefSeq" id="WP_106208980.1">
    <property type="nucleotide sequence ID" value="NZ_PVZF01000003.1"/>
</dbReference>
<name>A0A2T0R6I3_9ACTN</name>
<dbReference type="GO" id="GO:0003677">
    <property type="term" value="F:DNA binding"/>
    <property type="evidence" value="ECO:0007669"/>
    <property type="project" value="InterPro"/>
</dbReference>
<dbReference type="CDD" id="cd00093">
    <property type="entry name" value="HTH_XRE"/>
    <property type="match status" value="1"/>
</dbReference>